<dbReference type="STRING" id="31234.E3LIL2"/>
<dbReference type="EMBL" id="DS268409">
    <property type="protein sequence ID" value="EFO95402.1"/>
    <property type="molecule type" value="Genomic_DNA"/>
</dbReference>
<dbReference type="Proteomes" id="UP000008281">
    <property type="component" value="Unassembled WGS sequence"/>
</dbReference>
<proteinExistence type="predicted"/>
<dbReference type="OrthoDB" id="5866226at2759"/>
<sequence length="355" mass="37501">MKLQFQILTTSFILSVMCSENASILTINATVGIGGTLAPHVVENATTPSSMTTVGHAANAAVPPAMTTVAPAHGVNVTVPSVVVTTVAPLHALNVTVPAVGNATLPPLTTVAPLHALNVTVAPVTMIAPVHGVNATVPVTTMAPLHALNVTVPPVANATVPPIHSPNATLLPVTTSAPGASTKSALNSTMTTPKASTKFPQHCQSMDTLFQSGECYYALEGIDAEVGSMSLTDTVAIDRLNGYCETFSTCYPAIEKCADFDPYSISILKGFCDFYQFVTSRFFLNCARDMEGLDTPCTDNATDTILNFNGTTAVKCAKLTAVSSCSVEEVNNWCNLRAKQNYEMFINRHIQEWMC</sequence>
<evidence type="ECO:0000259" key="1">
    <source>
        <dbReference type="Pfam" id="PF01579"/>
    </source>
</evidence>
<dbReference type="RefSeq" id="XP_003116506.2">
    <property type="nucleotide sequence ID" value="XM_003116458.2"/>
</dbReference>
<protein>
    <recommendedName>
        <fullName evidence="1">T20D4.11-like domain-containing protein</fullName>
    </recommendedName>
</protein>
<keyword evidence="3" id="KW-1185">Reference proteome</keyword>
<dbReference type="eggNOG" id="KOG0194">
    <property type="taxonomic scope" value="Eukaryota"/>
</dbReference>
<accession>E3LIL2</accession>
<dbReference type="HOGENOM" id="CLU_781292_0_0_1"/>
<dbReference type="GeneID" id="9820246"/>
<reference evidence="2" key="1">
    <citation type="submission" date="2007-07" db="EMBL/GenBank/DDBJ databases">
        <title>PCAP assembly of the Caenorhabditis remanei genome.</title>
        <authorList>
            <consortium name="The Caenorhabditis remanei Sequencing Consortium"/>
            <person name="Wilson R.K."/>
        </authorList>
    </citation>
    <scope>NUCLEOTIDE SEQUENCE [LARGE SCALE GENOMIC DNA]</scope>
    <source>
        <strain evidence="2">PB4641</strain>
    </source>
</reference>
<name>E3LIL2_CAERE</name>
<dbReference type="CTD" id="9820246"/>
<feature type="domain" description="T20D4.11-like" evidence="1">
    <location>
        <begin position="203"/>
        <end position="345"/>
    </location>
</feature>
<evidence type="ECO:0000313" key="2">
    <source>
        <dbReference type="EMBL" id="EFO95402.1"/>
    </source>
</evidence>
<dbReference type="InterPro" id="IPR002542">
    <property type="entry name" value="T20D4.11-like_dom"/>
</dbReference>
<evidence type="ECO:0000313" key="3">
    <source>
        <dbReference type="Proteomes" id="UP000008281"/>
    </source>
</evidence>
<organism evidence="3">
    <name type="scientific">Caenorhabditis remanei</name>
    <name type="common">Caenorhabditis vulgaris</name>
    <dbReference type="NCBI Taxonomy" id="31234"/>
    <lineage>
        <taxon>Eukaryota</taxon>
        <taxon>Metazoa</taxon>
        <taxon>Ecdysozoa</taxon>
        <taxon>Nematoda</taxon>
        <taxon>Chromadorea</taxon>
        <taxon>Rhabditida</taxon>
        <taxon>Rhabditina</taxon>
        <taxon>Rhabditomorpha</taxon>
        <taxon>Rhabditoidea</taxon>
        <taxon>Rhabditidae</taxon>
        <taxon>Peloderinae</taxon>
        <taxon>Caenorhabditis</taxon>
    </lineage>
</organism>
<dbReference type="AlphaFoldDB" id="E3LIL2"/>
<dbReference type="KEGG" id="crq:GCK72_020382"/>
<gene>
    <name evidence="2" type="ORF">CRE_08979</name>
</gene>
<dbReference type="Pfam" id="PF01579">
    <property type="entry name" value="DUF19"/>
    <property type="match status" value="1"/>
</dbReference>